<feature type="domain" description="Metallo-beta-lactamase" evidence="6">
    <location>
        <begin position="51"/>
        <end position="293"/>
    </location>
</feature>
<sequence length="322" mass="35795">MQEPLIQLPCDVDGQNYVQCAAIVAGSIWLPDREVFEDSIDFDVDVGRRVPSLCFLIEHKEHGKLLFDLGLRKRGLGYPPVLEDDLKMFAIDCEKDVADLLRQGKVDPGDISTIIYSHLHFDHVGDLSPFPSARLILGEDSRDLMKSVYPDNPSSSRLRFPEHQEVIYLTFEGKNNISHFIPPYVTPSSTLRAAPIISPIGPLSRGVDLFSDGSLYILDAPGHTPGHLALLARVAPNSFIVFAADCCHNRECYDPGVRVVSSENHVDIATARDTVIKLKQMHGMDNVVIILAHETERLDEMPIFPSTLNGWATGEMLKKASR</sequence>
<dbReference type="InterPro" id="IPR036866">
    <property type="entry name" value="RibonucZ/Hydroxyglut_hydro"/>
</dbReference>
<dbReference type="EMBL" id="JAYKXP010000001">
    <property type="protein sequence ID" value="KAK7062702.1"/>
    <property type="molecule type" value="Genomic_DNA"/>
</dbReference>
<dbReference type="InterPro" id="IPR051013">
    <property type="entry name" value="MBL_superfamily_lactonases"/>
</dbReference>
<dbReference type="AlphaFoldDB" id="A0AAW0EGJ2"/>
<organism evidence="7 8">
    <name type="scientific">Paramarasmius palmivorus</name>
    <dbReference type="NCBI Taxonomy" id="297713"/>
    <lineage>
        <taxon>Eukaryota</taxon>
        <taxon>Fungi</taxon>
        <taxon>Dikarya</taxon>
        <taxon>Basidiomycota</taxon>
        <taxon>Agaricomycotina</taxon>
        <taxon>Agaricomycetes</taxon>
        <taxon>Agaricomycetidae</taxon>
        <taxon>Agaricales</taxon>
        <taxon>Marasmiineae</taxon>
        <taxon>Marasmiaceae</taxon>
        <taxon>Paramarasmius</taxon>
    </lineage>
</organism>
<evidence type="ECO:0000313" key="8">
    <source>
        <dbReference type="Proteomes" id="UP001383192"/>
    </source>
</evidence>
<comment type="caution">
    <text evidence="7">The sequence shown here is derived from an EMBL/GenBank/DDBJ whole genome shotgun (WGS) entry which is preliminary data.</text>
</comment>
<keyword evidence="5" id="KW-0862">Zinc</keyword>
<dbReference type="SUPFAM" id="SSF56281">
    <property type="entry name" value="Metallo-hydrolase/oxidoreductase"/>
    <property type="match status" value="1"/>
</dbReference>
<dbReference type="InterPro" id="IPR001279">
    <property type="entry name" value="Metallo-B-lactamas"/>
</dbReference>
<dbReference type="SMART" id="SM00849">
    <property type="entry name" value="Lactamase_B"/>
    <property type="match status" value="1"/>
</dbReference>
<evidence type="ECO:0000256" key="3">
    <source>
        <dbReference type="ARBA" id="ARBA00022723"/>
    </source>
</evidence>
<gene>
    <name evidence="7" type="ORF">VNI00_000190</name>
</gene>
<evidence type="ECO:0000256" key="1">
    <source>
        <dbReference type="ARBA" id="ARBA00001947"/>
    </source>
</evidence>
<dbReference type="PANTHER" id="PTHR42978">
    <property type="entry name" value="QUORUM-QUENCHING LACTONASE YTNP-RELATED-RELATED"/>
    <property type="match status" value="1"/>
</dbReference>
<comment type="similarity">
    <text evidence="2">Belongs to the metallo-beta-lactamase superfamily.</text>
</comment>
<name>A0AAW0EGJ2_9AGAR</name>
<dbReference type="GO" id="GO:0016787">
    <property type="term" value="F:hydrolase activity"/>
    <property type="evidence" value="ECO:0007669"/>
    <property type="project" value="UniProtKB-KW"/>
</dbReference>
<comment type="cofactor">
    <cofactor evidence="1">
        <name>Zn(2+)</name>
        <dbReference type="ChEBI" id="CHEBI:29105"/>
    </cofactor>
</comment>
<dbReference type="Proteomes" id="UP001383192">
    <property type="component" value="Unassembled WGS sequence"/>
</dbReference>
<evidence type="ECO:0000313" key="7">
    <source>
        <dbReference type="EMBL" id="KAK7062702.1"/>
    </source>
</evidence>
<accession>A0AAW0EGJ2</accession>
<keyword evidence="3" id="KW-0479">Metal-binding</keyword>
<evidence type="ECO:0000259" key="6">
    <source>
        <dbReference type="SMART" id="SM00849"/>
    </source>
</evidence>
<keyword evidence="4" id="KW-0378">Hydrolase</keyword>
<protein>
    <recommendedName>
        <fullName evidence="6">Metallo-beta-lactamase domain-containing protein</fullName>
    </recommendedName>
</protein>
<keyword evidence="8" id="KW-1185">Reference proteome</keyword>
<dbReference type="GO" id="GO:0046872">
    <property type="term" value="F:metal ion binding"/>
    <property type="evidence" value="ECO:0007669"/>
    <property type="project" value="UniProtKB-KW"/>
</dbReference>
<proteinExistence type="inferred from homology"/>
<dbReference type="PANTHER" id="PTHR42978:SF2">
    <property type="entry name" value="102 KBASES UNSTABLE REGION: FROM 1 TO 119443"/>
    <property type="match status" value="1"/>
</dbReference>
<dbReference type="Pfam" id="PF00753">
    <property type="entry name" value="Lactamase_B"/>
    <property type="match status" value="1"/>
</dbReference>
<evidence type="ECO:0000256" key="2">
    <source>
        <dbReference type="ARBA" id="ARBA00007749"/>
    </source>
</evidence>
<reference evidence="7 8" key="1">
    <citation type="submission" date="2024-01" db="EMBL/GenBank/DDBJ databases">
        <title>A draft genome for a cacao thread blight-causing isolate of Paramarasmius palmivorus.</title>
        <authorList>
            <person name="Baruah I.K."/>
            <person name="Bukari Y."/>
            <person name="Amoako-Attah I."/>
            <person name="Meinhardt L.W."/>
            <person name="Bailey B.A."/>
            <person name="Cohen S.P."/>
        </authorList>
    </citation>
    <scope>NUCLEOTIDE SEQUENCE [LARGE SCALE GENOMIC DNA]</scope>
    <source>
        <strain evidence="7 8">GH-12</strain>
    </source>
</reference>
<evidence type="ECO:0000256" key="4">
    <source>
        <dbReference type="ARBA" id="ARBA00022801"/>
    </source>
</evidence>
<dbReference type="CDD" id="cd07730">
    <property type="entry name" value="metallo-hydrolase-like_MBL-fold"/>
    <property type="match status" value="1"/>
</dbReference>
<dbReference type="Gene3D" id="3.60.15.10">
    <property type="entry name" value="Ribonuclease Z/Hydroxyacylglutathione hydrolase-like"/>
    <property type="match status" value="1"/>
</dbReference>
<evidence type="ECO:0000256" key="5">
    <source>
        <dbReference type="ARBA" id="ARBA00022833"/>
    </source>
</evidence>